<accession>A0ABW8SNK7</accession>
<dbReference type="PANTHER" id="PTHR43293:SF3">
    <property type="entry name" value="CHOLESTEROL RING-CLEAVING HYDROLASE IPDB SUBUNIT"/>
    <property type="match status" value="1"/>
</dbReference>
<gene>
    <name evidence="2" type="ORF">ACJDU8_19115</name>
</gene>
<dbReference type="EMBL" id="JBJHZX010000035">
    <property type="protein sequence ID" value="MFL0197659.1"/>
    <property type="molecule type" value="Genomic_DNA"/>
</dbReference>
<evidence type="ECO:0000256" key="1">
    <source>
        <dbReference type="ARBA" id="ARBA00007047"/>
    </source>
</evidence>
<dbReference type="Pfam" id="PF01144">
    <property type="entry name" value="CoA_trans"/>
    <property type="match status" value="1"/>
</dbReference>
<dbReference type="SMART" id="SM00882">
    <property type="entry name" value="CoA_trans"/>
    <property type="match status" value="1"/>
</dbReference>
<sequence>MSNSAEYCKPGEFKPIDLLAAAAAREVHDGDVVFAGTGLPMLAITLAQHEHAPNSVCVYEAGSIDGRPLDMPTSVGDARCAYQASRASGLFDAFYGQLGRGYVDLGFLGGAEIDKYGNVNCTVIGDYNHPKKRFSGSGGNSDICAYAKRTVFIMVQEKRRFKEHVDYITSPGWKIRKWPSGEWSSKQEVYGSYFQGGVAGVITDMAVFRFDENGEMYLETVHPGFTVKDVTENVGFDLNVSRVSGETLPPTKKQVELLYNKIDPEGIFLP</sequence>
<comment type="caution">
    <text evidence="2">The sequence shown here is derived from an EMBL/GenBank/DDBJ whole genome shotgun (WGS) entry which is preliminary data.</text>
</comment>
<dbReference type="InterPro" id="IPR004165">
    <property type="entry name" value="CoA_trans_fam_I"/>
</dbReference>
<keyword evidence="3" id="KW-1185">Reference proteome</keyword>
<name>A0ABW8SNK7_9CLOT</name>
<evidence type="ECO:0000313" key="3">
    <source>
        <dbReference type="Proteomes" id="UP001623660"/>
    </source>
</evidence>
<evidence type="ECO:0000313" key="2">
    <source>
        <dbReference type="EMBL" id="MFL0197659.1"/>
    </source>
</evidence>
<organism evidence="2 3">
    <name type="scientific">Candidatus Clostridium eludens</name>
    <dbReference type="NCBI Taxonomy" id="3381663"/>
    <lineage>
        <taxon>Bacteria</taxon>
        <taxon>Bacillati</taxon>
        <taxon>Bacillota</taxon>
        <taxon>Clostridia</taxon>
        <taxon>Eubacteriales</taxon>
        <taxon>Clostridiaceae</taxon>
        <taxon>Clostridium</taxon>
    </lineage>
</organism>
<dbReference type="Proteomes" id="UP001623660">
    <property type="component" value="Unassembled WGS sequence"/>
</dbReference>
<dbReference type="RefSeq" id="WP_406793764.1">
    <property type="nucleotide sequence ID" value="NZ_JBJHZX010000035.1"/>
</dbReference>
<proteinExistence type="inferred from homology"/>
<reference evidence="2 3" key="1">
    <citation type="submission" date="2024-11" db="EMBL/GenBank/DDBJ databases">
        <authorList>
            <person name="Heng Y.C."/>
            <person name="Lim A.C.H."/>
            <person name="Lee J.K.Y."/>
            <person name="Kittelmann S."/>
        </authorList>
    </citation>
    <scope>NUCLEOTIDE SEQUENCE [LARGE SCALE GENOMIC DNA]</scope>
    <source>
        <strain evidence="2 3">WILCCON 0269</strain>
    </source>
</reference>
<comment type="similarity">
    <text evidence="1">Belongs to the 3-oxoacid CoA-transferase subunit B family.</text>
</comment>
<protein>
    <submittedName>
        <fullName evidence="2">CoA-transferase subunit beta</fullName>
    </submittedName>
</protein>
<dbReference type="InterPro" id="IPR037171">
    <property type="entry name" value="NagB/RpiA_transferase-like"/>
</dbReference>
<dbReference type="Gene3D" id="3.40.1080.10">
    <property type="entry name" value="Glutaconate Coenzyme A-transferase"/>
    <property type="match status" value="1"/>
</dbReference>
<dbReference type="PANTHER" id="PTHR43293">
    <property type="entry name" value="ACETATE COA-TRANSFERASE YDIF"/>
    <property type="match status" value="1"/>
</dbReference>
<dbReference type="SUPFAM" id="SSF100950">
    <property type="entry name" value="NagB/RpiA/CoA transferase-like"/>
    <property type="match status" value="1"/>
</dbReference>